<keyword evidence="3" id="KW-1133">Transmembrane helix</keyword>
<dbReference type="Gene3D" id="3.30.300.30">
    <property type="match status" value="1"/>
</dbReference>
<evidence type="ECO:0000256" key="2">
    <source>
        <dbReference type="ARBA" id="ARBA00022553"/>
    </source>
</evidence>
<evidence type="ECO:0000313" key="6">
    <source>
        <dbReference type="EMBL" id="KAF2229730.1"/>
    </source>
</evidence>
<gene>
    <name evidence="6" type="ORF">EV356DRAFT_536973</name>
</gene>
<evidence type="ECO:0000256" key="1">
    <source>
        <dbReference type="ARBA" id="ARBA00022450"/>
    </source>
</evidence>
<keyword evidence="2" id="KW-0597">Phosphoprotein</keyword>
<feature type="domain" description="AMP-dependent synthetase/ligase" evidence="4">
    <location>
        <begin position="85"/>
        <end position="374"/>
    </location>
</feature>
<sequence length="1079" mass="119393">MAAFITPKVNLDPGMGPGIRTLPELVDFHGENNPQHLFCIQAEKNNRFVTVNYERLQRAITRCQAWLKEDAIGLHAPIIDTNGQVKKCAPVAILMESHVGLAIYVLALMGLGVPVILLSARLSAPAVRHLIRETGAKFVVVSPRLQPLASEAFPAVENGKGRGAENEMKIRQAAGYEDFLKDEEFADVYQPMRVAHSSHFVSEDDRQVLILHSSGTSGLPKPIPCSHRYYLGYATCHTFNSNEEAHGLTVSTLPFFHGFGFVAICLSLSIGKTICIPPPSMIPNGASTASLIEEAGAKALLTVPSILEEIESLPENKGHEVLRALDFVGFGGGAPKASVGDRLDAAGVRLVMQYGATETGPLTPFFIPARGYDWRRLKLRSDTLKPLQVRLDHVDVDEDQQPDSDSERAYKYKLSLRPFGWKERFELQDLIVTRRELPLESDIGQLEFFIAGRTDDLICLATGEKVRPTILESLLRQHDGVKDATGFGEKQFELVIIIESTKVIRDDEMENFKASIWPAIEAAGREMDAHARITSLAAILVVPPGALPRSDKGTILRNTVAKKFGEEIAELYRNLEANVAAPPLDLSSPRTSIRALVTENVQWQAHDVDMQDNDDFFAWGMDSLQATKLRRLLTASIRATHAALGSEADRVLPVDEITDDFVYLHPSVSMLVEALIPKHSTPNGIIHESELIEQLVSKYTGRDNRGDRKKVVLLTGATGSLGSFFLEQLLKDDSVDCVICLNRPGRETPIEAQRLAMKSRGISVSDDMWTKVEIRQTSTAAPCLGLVQSEYERLATEVTHIVHIAWPMNFKMGLQSYDASFRSLQNLIQLARKAHFYHQDRKPRVLFISSISTVGNYPLVKGESLIPEVAVQDSAWTLKLGYANAKLVCEKMVQRATEDYPEIEAGLVRVGQIAGASSGYWNANEHFVAVCASSQKIGKFPDLRGTLSWIPVDSAAKVLSEIVFDHRPLRMVYHLENPARQDWKEAVMLISRELPISSSSIIPLERWLELVASAPGVDNPASGLIDFLRNDFLKMSCGSIVLDTSNSRTVSSTMANMGPVGEDTIKAYLSYWRRIKLLK</sequence>
<dbReference type="PANTHER" id="PTHR43439:SF2">
    <property type="entry name" value="ENZYME, PUTATIVE (JCVI)-RELATED"/>
    <property type="match status" value="1"/>
</dbReference>
<dbReference type="SUPFAM" id="SSF51735">
    <property type="entry name" value="NAD(P)-binding Rossmann-fold domains"/>
    <property type="match status" value="1"/>
</dbReference>
<keyword evidence="3" id="KW-0812">Transmembrane</keyword>
<dbReference type="SUPFAM" id="SSF56801">
    <property type="entry name" value="Acetyl-CoA synthetase-like"/>
    <property type="match status" value="1"/>
</dbReference>
<dbReference type="InterPro" id="IPR020845">
    <property type="entry name" value="AMP-binding_CS"/>
</dbReference>
<protein>
    <submittedName>
        <fullName evidence="6">Acetyl-CoA synthetase-like protein</fullName>
    </submittedName>
</protein>
<dbReference type="InterPro" id="IPR036291">
    <property type="entry name" value="NAD(P)-bd_dom_sf"/>
</dbReference>
<feature type="domain" description="Thioester reductase (TE)" evidence="5">
    <location>
        <begin position="714"/>
        <end position="958"/>
    </location>
</feature>
<keyword evidence="3" id="KW-0472">Membrane</keyword>
<dbReference type="Pfam" id="PF23562">
    <property type="entry name" value="AMP-binding_C_3"/>
    <property type="match status" value="1"/>
</dbReference>
<dbReference type="InterPro" id="IPR045851">
    <property type="entry name" value="AMP-bd_C_sf"/>
</dbReference>
<evidence type="ECO:0000259" key="4">
    <source>
        <dbReference type="Pfam" id="PF00501"/>
    </source>
</evidence>
<dbReference type="Gene3D" id="3.40.50.12780">
    <property type="entry name" value="N-terminal domain of ligase-like"/>
    <property type="match status" value="1"/>
</dbReference>
<feature type="transmembrane region" description="Helical" evidence="3">
    <location>
        <begin position="101"/>
        <end position="122"/>
    </location>
</feature>
<dbReference type="InterPro" id="IPR042099">
    <property type="entry name" value="ANL_N_sf"/>
</dbReference>
<dbReference type="Pfam" id="PF07993">
    <property type="entry name" value="NAD_binding_4"/>
    <property type="match status" value="1"/>
</dbReference>
<name>A0A6A6GW44_VIRVR</name>
<dbReference type="InterPro" id="IPR051414">
    <property type="entry name" value="Adenylate-forming_Reductase"/>
</dbReference>
<keyword evidence="7" id="KW-1185">Reference proteome</keyword>
<accession>A0A6A6GW44</accession>
<evidence type="ECO:0000256" key="3">
    <source>
        <dbReference type="SAM" id="Phobius"/>
    </source>
</evidence>
<dbReference type="EMBL" id="ML991855">
    <property type="protein sequence ID" value="KAF2229730.1"/>
    <property type="molecule type" value="Genomic_DNA"/>
</dbReference>
<reference evidence="6" key="1">
    <citation type="journal article" date="2020" name="Stud. Mycol.">
        <title>101 Dothideomycetes genomes: a test case for predicting lifestyles and emergence of pathogens.</title>
        <authorList>
            <person name="Haridas S."/>
            <person name="Albert R."/>
            <person name="Binder M."/>
            <person name="Bloem J."/>
            <person name="Labutti K."/>
            <person name="Salamov A."/>
            <person name="Andreopoulos B."/>
            <person name="Baker S."/>
            <person name="Barry K."/>
            <person name="Bills G."/>
            <person name="Bluhm B."/>
            <person name="Cannon C."/>
            <person name="Castanera R."/>
            <person name="Culley D."/>
            <person name="Daum C."/>
            <person name="Ezra D."/>
            <person name="Gonzalez J."/>
            <person name="Henrissat B."/>
            <person name="Kuo A."/>
            <person name="Liang C."/>
            <person name="Lipzen A."/>
            <person name="Lutzoni F."/>
            <person name="Magnuson J."/>
            <person name="Mondo S."/>
            <person name="Nolan M."/>
            <person name="Ohm R."/>
            <person name="Pangilinan J."/>
            <person name="Park H.-J."/>
            <person name="Ramirez L."/>
            <person name="Alfaro M."/>
            <person name="Sun H."/>
            <person name="Tritt A."/>
            <person name="Yoshinaga Y."/>
            <person name="Zwiers L.-H."/>
            <person name="Turgeon B."/>
            <person name="Goodwin S."/>
            <person name="Spatafora J."/>
            <person name="Crous P."/>
            <person name="Grigoriev I."/>
        </authorList>
    </citation>
    <scope>NUCLEOTIDE SEQUENCE</scope>
    <source>
        <strain evidence="6">Tuck. ex Michener</strain>
    </source>
</reference>
<dbReference type="Proteomes" id="UP000800092">
    <property type="component" value="Unassembled WGS sequence"/>
</dbReference>
<evidence type="ECO:0000259" key="5">
    <source>
        <dbReference type="Pfam" id="PF07993"/>
    </source>
</evidence>
<dbReference type="Gene3D" id="3.40.50.720">
    <property type="entry name" value="NAD(P)-binding Rossmann-like Domain"/>
    <property type="match status" value="1"/>
</dbReference>
<dbReference type="PROSITE" id="PS00455">
    <property type="entry name" value="AMP_BINDING"/>
    <property type="match status" value="1"/>
</dbReference>
<dbReference type="OrthoDB" id="429813at2759"/>
<dbReference type="InterPro" id="IPR013120">
    <property type="entry name" value="FAR_NAD-bd"/>
</dbReference>
<organism evidence="6 7">
    <name type="scientific">Viridothelium virens</name>
    <name type="common">Speckled blister lichen</name>
    <name type="synonym">Trypethelium virens</name>
    <dbReference type="NCBI Taxonomy" id="1048519"/>
    <lineage>
        <taxon>Eukaryota</taxon>
        <taxon>Fungi</taxon>
        <taxon>Dikarya</taxon>
        <taxon>Ascomycota</taxon>
        <taxon>Pezizomycotina</taxon>
        <taxon>Dothideomycetes</taxon>
        <taxon>Dothideomycetes incertae sedis</taxon>
        <taxon>Trypetheliales</taxon>
        <taxon>Trypetheliaceae</taxon>
        <taxon>Viridothelium</taxon>
    </lineage>
</organism>
<proteinExistence type="predicted"/>
<evidence type="ECO:0000313" key="7">
    <source>
        <dbReference type="Proteomes" id="UP000800092"/>
    </source>
</evidence>
<keyword evidence="1" id="KW-0596">Phosphopantetheine</keyword>
<dbReference type="InterPro" id="IPR000873">
    <property type="entry name" value="AMP-dep_synth/lig_dom"/>
</dbReference>
<dbReference type="Pfam" id="PF00501">
    <property type="entry name" value="AMP-binding"/>
    <property type="match status" value="1"/>
</dbReference>
<dbReference type="PANTHER" id="PTHR43439">
    <property type="entry name" value="PHENYLACETATE-COENZYME A LIGASE"/>
    <property type="match status" value="1"/>
</dbReference>
<dbReference type="AlphaFoldDB" id="A0A6A6GW44"/>